<evidence type="ECO:0000256" key="2">
    <source>
        <dbReference type="ARBA" id="ARBA00013168"/>
    </source>
</evidence>
<dbReference type="Proteomes" id="UP000801492">
    <property type="component" value="Unassembled WGS sequence"/>
</dbReference>
<keyword evidence="9" id="KW-0648">Protein biosynthesis</keyword>
<evidence type="ECO:0000256" key="5">
    <source>
        <dbReference type="ARBA" id="ARBA00022598"/>
    </source>
</evidence>
<dbReference type="GO" id="GO:0004813">
    <property type="term" value="F:alanine-tRNA ligase activity"/>
    <property type="evidence" value="ECO:0007669"/>
    <property type="project" value="UniProtKB-EC"/>
</dbReference>
<evidence type="ECO:0000256" key="3">
    <source>
        <dbReference type="ARBA" id="ARBA00017959"/>
    </source>
</evidence>
<dbReference type="InterPro" id="IPR018164">
    <property type="entry name" value="Ala-tRNA-synth_IIc_N"/>
</dbReference>
<dbReference type="GO" id="GO:0005739">
    <property type="term" value="C:mitochondrion"/>
    <property type="evidence" value="ECO:0007669"/>
    <property type="project" value="TreeGrafter"/>
</dbReference>
<dbReference type="GO" id="GO:0006419">
    <property type="term" value="P:alanyl-tRNA aminoacylation"/>
    <property type="evidence" value="ECO:0007669"/>
    <property type="project" value="InterPro"/>
</dbReference>
<keyword evidence="8" id="KW-0694">RNA-binding</keyword>
<keyword evidence="4" id="KW-0820">tRNA-binding</keyword>
<keyword evidence="10" id="KW-0030">Aminoacyl-tRNA synthetase</keyword>
<sequence length="881" mass="99979">MLGNWSFGDYFKKDACTMAWDLLTEKYKINKGILYVTYFGGDTVLGLEPDLECRDIWRSIGVAEERILPFGIKDNFWEMGTTGPCGPCTEIHVDLLGPANRTKFINKGLPDLTELWNIVFIQYNRNSNGTIQTLPQKHIDTGMGFERLVALLQGKISNYDTDIFANIFTGIQKICKGVPNYGGKFGEKDWNNLDTNFRILADHARTIVVCLADGVIPEQNQKLRRIMRKVFEISETTFKKETGLLKELSNYVVENLGSVYPELEKNIQQIHQIIDYEEEVYRSLRANSTAEWGKIIQDEPRLSSLEIIEMPGLVAAYKEIKNLSNNIITPAFGFKLFDTYGLDEETIIKVSQALKLQFNIEGFKNEIENAKIRSRQQVTSNDYRIYDQLITNKLQITEDFFKYKYSKKNGNYVFDKLKVKLLKVIRNNTSIMRIEPGMECSVILDKNNIYTEAGGQISDKGCIKFDDGVFHIGNSHNVNGYIIHKGILTSNNKQPVEVNSVGDLEFDKVYRLNNMRNHTATHLLNSALKQLKGATCQKSSKVTPKYLNFDVGIFGNKLTLEDIKRIEEQINSVISKDIEVKTLEIDSQKLLNLDNVILVPGEVYPDNGIRLIEIVGSDFQSREPCCGTHVLNTIDIKDFCIIGFRSLGRSTTSLYAVTGERAELARKNGNELLESIAALQKSVNDNIDKPEVLEMAVANLKTNLKYEMDSVSILPVIVKQQCLEMLNGINKQIKEAAKGTLREFIEMEMQNVLKMNQNKTRGNKKYIVHYLACSTMLDTVPLQKATKLCRDIPVIVISYSDNVVKARCCVPEKSRTETFNAEKWLNNTVSTVFKSTCSGSKGQDSTLICNMKNKKINIKDWDTLLRQSIEAAKTYAEEHLD</sequence>
<dbReference type="Gene3D" id="2.40.30.130">
    <property type="match status" value="1"/>
</dbReference>
<reference evidence="12" key="1">
    <citation type="submission" date="2019-08" db="EMBL/GenBank/DDBJ databases">
        <title>The genome of the North American firefly Photinus pyralis.</title>
        <authorList>
            <consortium name="Photinus pyralis genome working group"/>
            <person name="Fallon T.R."/>
            <person name="Sander Lower S.E."/>
            <person name="Weng J.-K."/>
        </authorList>
    </citation>
    <scope>NUCLEOTIDE SEQUENCE</scope>
    <source>
        <strain evidence="12">TRF0915ILg1</strain>
        <tissue evidence="12">Whole body</tissue>
    </source>
</reference>
<dbReference type="SUPFAM" id="SSF101353">
    <property type="entry name" value="Putative anticodon-binding domain of alanyl-tRNA synthetase (AlaRS)"/>
    <property type="match status" value="1"/>
</dbReference>
<evidence type="ECO:0000256" key="6">
    <source>
        <dbReference type="ARBA" id="ARBA00022741"/>
    </source>
</evidence>
<dbReference type="EMBL" id="VTPC01002229">
    <property type="protein sequence ID" value="KAF2900380.1"/>
    <property type="molecule type" value="Genomic_DNA"/>
</dbReference>
<evidence type="ECO:0000256" key="8">
    <source>
        <dbReference type="ARBA" id="ARBA00022884"/>
    </source>
</evidence>
<keyword evidence="13" id="KW-1185">Reference proteome</keyword>
<dbReference type="SUPFAM" id="SSF55186">
    <property type="entry name" value="ThrRS/AlaRS common domain"/>
    <property type="match status" value="1"/>
</dbReference>
<dbReference type="PANTHER" id="PTHR11777:SF9">
    <property type="entry name" value="ALANINE--TRNA LIGASE, CYTOPLASMIC"/>
    <property type="match status" value="1"/>
</dbReference>
<dbReference type="PROSITE" id="PS50860">
    <property type="entry name" value="AA_TRNA_LIGASE_II_ALA"/>
    <property type="match status" value="1"/>
</dbReference>
<dbReference type="GO" id="GO:0002161">
    <property type="term" value="F:aminoacyl-tRNA deacylase activity"/>
    <property type="evidence" value="ECO:0007669"/>
    <property type="project" value="TreeGrafter"/>
</dbReference>
<dbReference type="InterPro" id="IPR018163">
    <property type="entry name" value="Thr/Ala-tRNA-synth_IIc_edit"/>
</dbReference>
<comment type="similarity">
    <text evidence="1">Belongs to the class-II aminoacyl-tRNA synthetase family. Alax-L subfamily.</text>
</comment>
<dbReference type="SUPFAM" id="SSF55681">
    <property type="entry name" value="Class II aaRS and biotin synthetases"/>
    <property type="match status" value="1"/>
</dbReference>
<dbReference type="SUPFAM" id="SSF50447">
    <property type="entry name" value="Translation proteins"/>
    <property type="match status" value="1"/>
</dbReference>
<dbReference type="SMART" id="SM00863">
    <property type="entry name" value="tRNA_SAD"/>
    <property type="match status" value="1"/>
</dbReference>
<dbReference type="AlphaFoldDB" id="A0A8K0D6H3"/>
<feature type="domain" description="Alanyl-transfer RNA synthetases family profile" evidence="11">
    <location>
        <begin position="1"/>
        <end position="668"/>
    </location>
</feature>
<dbReference type="Gene3D" id="3.30.980.10">
    <property type="entry name" value="Threonyl-trna Synthetase, Chain A, domain 2"/>
    <property type="match status" value="1"/>
</dbReference>
<keyword evidence="7" id="KW-0067">ATP-binding</keyword>
<dbReference type="GO" id="GO:0005524">
    <property type="term" value="F:ATP binding"/>
    <property type="evidence" value="ECO:0007669"/>
    <property type="project" value="UniProtKB-KW"/>
</dbReference>
<evidence type="ECO:0000256" key="10">
    <source>
        <dbReference type="ARBA" id="ARBA00023146"/>
    </source>
</evidence>
<dbReference type="CDD" id="cd00673">
    <property type="entry name" value="AlaRS_core"/>
    <property type="match status" value="1"/>
</dbReference>
<evidence type="ECO:0000256" key="4">
    <source>
        <dbReference type="ARBA" id="ARBA00022555"/>
    </source>
</evidence>
<dbReference type="FunFam" id="3.30.980.10:FF:000004">
    <property type="entry name" value="Alanine--tRNA ligase, cytoplasmic"/>
    <property type="match status" value="1"/>
</dbReference>
<dbReference type="InterPro" id="IPR012947">
    <property type="entry name" value="tRNA_SAD"/>
</dbReference>
<proteinExistence type="inferred from homology"/>
<dbReference type="InterPro" id="IPR002318">
    <property type="entry name" value="Ala-tRNA-lgiase_IIc"/>
</dbReference>
<dbReference type="EC" id="6.1.1.7" evidence="2"/>
<evidence type="ECO:0000256" key="7">
    <source>
        <dbReference type="ARBA" id="ARBA00022840"/>
    </source>
</evidence>
<dbReference type="InterPro" id="IPR050058">
    <property type="entry name" value="Ala-tRNA_ligase"/>
</dbReference>
<evidence type="ECO:0000259" key="11">
    <source>
        <dbReference type="PROSITE" id="PS50860"/>
    </source>
</evidence>
<dbReference type="Pfam" id="PF01411">
    <property type="entry name" value="tRNA-synt_2c"/>
    <property type="match status" value="1"/>
</dbReference>
<dbReference type="Gene3D" id="3.30.930.10">
    <property type="entry name" value="Bira Bifunctional Protein, Domain 2"/>
    <property type="match status" value="1"/>
</dbReference>
<dbReference type="GO" id="GO:0000049">
    <property type="term" value="F:tRNA binding"/>
    <property type="evidence" value="ECO:0007669"/>
    <property type="project" value="UniProtKB-KW"/>
</dbReference>
<keyword evidence="5" id="KW-0436">Ligase</keyword>
<dbReference type="PANTHER" id="PTHR11777">
    <property type="entry name" value="ALANYL-TRNA SYNTHETASE"/>
    <property type="match status" value="1"/>
</dbReference>
<evidence type="ECO:0000313" key="12">
    <source>
        <dbReference type="EMBL" id="KAF2900380.1"/>
    </source>
</evidence>
<protein>
    <recommendedName>
        <fullName evidence="3">Alanine--tRNA ligase</fullName>
        <ecNumber evidence="2">6.1.1.7</ecNumber>
    </recommendedName>
</protein>
<dbReference type="Pfam" id="PF07973">
    <property type="entry name" value="tRNA_SAD"/>
    <property type="match status" value="1"/>
</dbReference>
<comment type="caution">
    <text evidence="12">The sequence shown here is derived from an EMBL/GenBank/DDBJ whole genome shotgun (WGS) entry which is preliminary data.</text>
</comment>
<keyword evidence="6" id="KW-0547">Nucleotide-binding</keyword>
<organism evidence="12 13">
    <name type="scientific">Ignelater luminosus</name>
    <name type="common">Cucubano</name>
    <name type="synonym">Pyrophorus luminosus</name>
    <dbReference type="NCBI Taxonomy" id="2038154"/>
    <lineage>
        <taxon>Eukaryota</taxon>
        <taxon>Metazoa</taxon>
        <taxon>Ecdysozoa</taxon>
        <taxon>Arthropoda</taxon>
        <taxon>Hexapoda</taxon>
        <taxon>Insecta</taxon>
        <taxon>Pterygota</taxon>
        <taxon>Neoptera</taxon>
        <taxon>Endopterygota</taxon>
        <taxon>Coleoptera</taxon>
        <taxon>Polyphaga</taxon>
        <taxon>Elateriformia</taxon>
        <taxon>Elateroidea</taxon>
        <taxon>Elateridae</taxon>
        <taxon>Agrypninae</taxon>
        <taxon>Pyrophorini</taxon>
        <taxon>Ignelater</taxon>
    </lineage>
</organism>
<name>A0A8K0D6H3_IGNLU</name>
<gene>
    <name evidence="12" type="ORF">ILUMI_05803</name>
</gene>
<dbReference type="InterPro" id="IPR009000">
    <property type="entry name" value="Transl_B-barrel_sf"/>
</dbReference>
<evidence type="ECO:0000256" key="9">
    <source>
        <dbReference type="ARBA" id="ARBA00022917"/>
    </source>
</evidence>
<evidence type="ECO:0000256" key="1">
    <source>
        <dbReference type="ARBA" id="ARBA00008429"/>
    </source>
</evidence>
<dbReference type="InterPro" id="IPR045864">
    <property type="entry name" value="aa-tRNA-synth_II/BPL/LPL"/>
</dbReference>
<dbReference type="PRINTS" id="PR00980">
    <property type="entry name" value="TRNASYNTHALA"/>
</dbReference>
<accession>A0A8K0D6H3</accession>
<dbReference type="InterPro" id="IPR018162">
    <property type="entry name" value="Ala-tRNA-ligase_IIc_anticod-bd"/>
</dbReference>
<dbReference type="NCBIfam" id="TIGR00344">
    <property type="entry name" value="alaS"/>
    <property type="match status" value="1"/>
</dbReference>
<dbReference type="OrthoDB" id="2423964at2759"/>
<dbReference type="InterPro" id="IPR018165">
    <property type="entry name" value="Ala-tRNA-synth_IIc_core"/>
</dbReference>
<evidence type="ECO:0000313" key="13">
    <source>
        <dbReference type="Proteomes" id="UP000801492"/>
    </source>
</evidence>